<dbReference type="AlphaFoldDB" id="A0A0L6UQP0"/>
<accession>A0A0L6UQP0</accession>
<dbReference type="EMBL" id="LAVV01009297">
    <property type="protein sequence ID" value="KNZ50839.1"/>
    <property type="molecule type" value="Genomic_DNA"/>
</dbReference>
<comment type="caution">
    <text evidence="1">The sequence shown here is derived from an EMBL/GenBank/DDBJ whole genome shotgun (WGS) entry which is preliminary data.</text>
</comment>
<protein>
    <submittedName>
        <fullName evidence="1">Uncharacterized protein</fullName>
    </submittedName>
</protein>
<dbReference type="Proteomes" id="UP000037035">
    <property type="component" value="Unassembled WGS sequence"/>
</dbReference>
<sequence length="70" mass="8026">MIDSKLTYMEMFSSLDLKAASTLKQPSQLGNSRWGLWEHDRTRQMEAVMLPRVLHGPSMGKPFQCNKESV</sequence>
<proteinExistence type="predicted"/>
<gene>
    <name evidence="1" type="ORF">VP01_4215g2</name>
</gene>
<keyword evidence="2" id="KW-1185">Reference proteome</keyword>
<organism evidence="1 2">
    <name type="scientific">Puccinia sorghi</name>
    <dbReference type="NCBI Taxonomy" id="27349"/>
    <lineage>
        <taxon>Eukaryota</taxon>
        <taxon>Fungi</taxon>
        <taxon>Dikarya</taxon>
        <taxon>Basidiomycota</taxon>
        <taxon>Pucciniomycotina</taxon>
        <taxon>Pucciniomycetes</taxon>
        <taxon>Pucciniales</taxon>
        <taxon>Pucciniaceae</taxon>
        <taxon>Puccinia</taxon>
    </lineage>
</organism>
<dbReference type="VEuPathDB" id="FungiDB:VP01_4215g2"/>
<evidence type="ECO:0000313" key="1">
    <source>
        <dbReference type="EMBL" id="KNZ50839.1"/>
    </source>
</evidence>
<name>A0A0L6UQP0_9BASI</name>
<reference evidence="1 2" key="1">
    <citation type="submission" date="2015-08" db="EMBL/GenBank/DDBJ databases">
        <title>Next Generation Sequencing and Analysis of the Genome of Puccinia sorghi L Schw, the Causal Agent of Maize Common Rust.</title>
        <authorList>
            <person name="Rochi L."/>
            <person name="Burguener G."/>
            <person name="Darino M."/>
            <person name="Turjanski A."/>
            <person name="Kreff E."/>
            <person name="Dieguez M.J."/>
            <person name="Sacco F."/>
        </authorList>
    </citation>
    <scope>NUCLEOTIDE SEQUENCE [LARGE SCALE GENOMIC DNA]</scope>
    <source>
        <strain evidence="1 2">RO10H11247</strain>
    </source>
</reference>
<evidence type="ECO:0000313" key="2">
    <source>
        <dbReference type="Proteomes" id="UP000037035"/>
    </source>
</evidence>